<dbReference type="Gene3D" id="3.30.710.10">
    <property type="entry name" value="Potassium Channel Kv1.1, Chain A"/>
    <property type="match status" value="1"/>
</dbReference>
<dbReference type="EMBL" id="JH711576">
    <property type="protein sequence ID" value="EIW82758.1"/>
    <property type="molecule type" value="Genomic_DNA"/>
</dbReference>
<reference evidence="2" key="1">
    <citation type="journal article" date="2012" name="Science">
        <title>The Paleozoic origin of enzymatic lignin decomposition reconstructed from 31 fungal genomes.</title>
        <authorList>
            <person name="Floudas D."/>
            <person name="Binder M."/>
            <person name="Riley R."/>
            <person name="Barry K."/>
            <person name="Blanchette R.A."/>
            <person name="Henrissat B."/>
            <person name="Martinez A.T."/>
            <person name="Otillar R."/>
            <person name="Spatafora J.W."/>
            <person name="Yadav J.S."/>
            <person name="Aerts A."/>
            <person name="Benoit I."/>
            <person name="Boyd A."/>
            <person name="Carlson A."/>
            <person name="Copeland A."/>
            <person name="Coutinho P.M."/>
            <person name="de Vries R.P."/>
            <person name="Ferreira P."/>
            <person name="Findley K."/>
            <person name="Foster B."/>
            <person name="Gaskell J."/>
            <person name="Glotzer D."/>
            <person name="Gorecki P."/>
            <person name="Heitman J."/>
            <person name="Hesse C."/>
            <person name="Hori C."/>
            <person name="Igarashi K."/>
            <person name="Jurgens J.A."/>
            <person name="Kallen N."/>
            <person name="Kersten P."/>
            <person name="Kohler A."/>
            <person name="Kuees U."/>
            <person name="Kumar T.K.A."/>
            <person name="Kuo A."/>
            <person name="LaButti K."/>
            <person name="Larrondo L.F."/>
            <person name="Lindquist E."/>
            <person name="Ling A."/>
            <person name="Lombard V."/>
            <person name="Lucas S."/>
            <person name="Lundell T."/>
            <person name="Martin R."/>
            <person name="McLaughlin D.J."/>
            <person name="Morgenstern I."/>
            <person name="Morin E."/>
            <person name="Murat C."/>
            <person name="Nagy L.G."/>
            <person name="Nolan M."/>
            <person name="Ohm R.A."/>
            <person name="Patyshakuliyeva A."/>
            <person name="Rokas A."/>
            <person name="Ruiz-Duenas F.J."/>
            <person name="Sabat G."/>
            <person name="Salamov A."/>
            <person name="Samejima M."/>
            <person name="Schmutz J."/>
            <person name="Slot J.C."/>
            <person name="St John F."/>
            <person name="Stenlid J."/>
            <person name="Sun H."/>
            <person name="Sun S."/>
            <person name="Syed K."/>
            <person name="Tsang A."/>
            <person name="Wiebenga A."/>
            <person name="Young D."/>
            <person name="Pisabarro A."/>
            <person name="Eastwood D.C."/>
            <person name="Martin F."/>
            <person name="Cullen D."/>
            <person name="Grigoriev I.V."/>
            <person name="Hibbett D.S."/>
        </authorList>
    </citation>
    <scope>NUCLEOTIDE SEQUENCE [LARGE SCALE GENOMIC DNA]</scope>
    <source>
        <strain evidence="2">RWD-64-598 SS2</strain>
    </source>
</reference>
<dbReference type="Proteomes" id="UP000053558">
    <property type="component" value="Unassembled WGS sequence"/>
</dbReference>
<dbReference type="GeneID" id="19205009"/>
<dbReference type="OMA" id="CIFYLYT"/>
<accession>A0A5M3MUB2</accession>
<name>A0A5M3MUB2_CONPW</name>
<dbReference type="RefSeq" id="XP_007766735.1">
    <property type="nucleotide sequence ID" value="XM_007768545.1"/>
</dbReference>
<evidence type="ECO:0000313" key="2">
    <source>
        <dbReference type="Proteomes" id="UP000053558"/>
    </source>
</evidence>
<evidence type="ECO:0008006" key="3">
    <source>
        <dbReference type="Google" id="ProtNLM"/>
    </source>
</evidence>
<proteinExistence type="predicted"/>
<evidence type="ECO:0000313" key="1">
    <source>
        <dbReference type="EMBL" id="EIW82758.1"/>
    </source>
</evidence>
<gene>
    <name evidence="1" type="ORF">CONPUDRAFT_163838</name>
</gene>
<dbReference type="AlphaFoldDB" id="A0A5M3MUB2"/>
<dbReference type="InterPro" id="IPR011333">
    <property type="entry name" value="SKP1/BTB/POZ_sf"/>
</dbReference>
<dbReference type="OrthoDB" id="6359816at2759"/>
<sequence length="358" mass="39420">MSEGQLGLTHQIGGSLSCAHNECYILVKVRIEGDLTSAGPMLASALRQFAVFPGVEPVTKQALAKSLSDGTFIDTKFNAFTRRRQLGSQQRLYSTLPLYAASSTFKSMDDNGPGDFSDIVGTNWANLLSAVDCGRLFVDVDDEYEEDSDFDPEEEHIIEEVVGEDGRGSVSGTSDAISVSSSGLSNITPSEVPSMIPPSVSKTILVTGAAYKTWKAFLFYAYTGQTSFTPLTSIANIEELRTSSTMGKGDVHSDCPPCSPKSMYRLAHKLQLESLKQIAFKDIERKLNKTNILHEVLSKFTSKYPEIQEMEIRLLLARRHEQGVMDTLPNKMEQIMRGEMPHCKEVLTAIMLAGIKRD</sequence>
<dbReference type="KEGG" id="cput:CONPUDRAFT_163838"/>
<keyword evidence="2" id="KW-1185">Reference proteome</keyword>
<comment type="caution">
    <text evidence="1">The sequence shown here is derived from an EMBL/GenBank/DDBJ whole genome shotgun (WGS) entry which is preliminary data.</text>
</comment>
<organism evidence="1 2">
    <name type="scientific">Coniophora puteana (strain RWD-64-598)</name>
    <name type="common">Brown rot fungus</name>
    <dbReference type="NCBI Taxonomy" id="741705"/>
    <lineage>
        <taxon>Eukaryota</taxon>
        <taxon>Fungi</taxon>
        <taxon>Dikarya</taxon>
        <taxon>Basidiomycota</taxon>
        <taxon>Agaricomycotina</taxon>
        <taxon>Agaricomycetes</taxon>
        <taxon>Agaricomycetidae</taxon>
        <taxon>Boletales</taxon>
        <taxon>Coniophorineae</taxon>
        <taxon>Coniophoraceae</taxon>
        <taxon>Coniophora</taxon>
    </lineage>
</organism>
<protein>
    <recommendedName>
        <fullName evidence="3">BTB domain-containing protein</fullName>
    </recommendedName>
</protein>